<dbReference type="Pfam" id="PF02661">
    <property type="entry name" value="Fic"/>
    <property type="match status" value="1"/>
</dbReference>
<sequence length="127" mass="13662">MHETEINAGSLRDRGLLEAAVAAPFAGFGNQEAFPTLIEKAARLAYGIAEAQAFNDGNKRLAWLSTVVFLELNGVELDVDQSEAARAIRALGSRGGTRREDEHAVSLTLEEFTQWLGRCVGFNGGSP</sequence>
<dbReference type="Proteomes" id="UP000280935">
    <property type="component" value="Unassembled WGS sequence"/>
</dbReference>
<dbReference type="Gene3D" id="1.20.120.1870">
    <property type="entry name" value="Fic/DOC protein, Fido domain"/>
    <property type="match status" value="1"/>
</dbReference>
<evidence type="ECO:0000313" key="2">
    <source>
        <dbReference type="EMBL" id="RRD48706.1"/>
    </source>
</evidence>
<dbReference type="AlphaFoldDB" id="A0A3P1WRW0"/>
<evidence type="ECO:0000313" key="3">
    <source>
        <dbReference type="Proteomes" id="UP000280935"/>
    </source>
</evidence>
<dbReference type="InterPro" id="IPR053737">
    <property type="entry name" value="Type_II_TA_Toxin"/>
</dbReference>
<organism evidence="2 3">
    <name type="scientific">Arachnia propionica</name>
    <dbReference type="NCBI Taxonomy" id="1750"/>
    <lineage>
        <taxon>Bacteria</taxon>
        <taxon>Bacillati</taxon>
        <taxon>Actinomycetota</taxon>
        <taxon>Actinomycetes</taxon>
        <taxon>Propionibacteriales</taxon>
        <taxon>Propionibacteriaceae</taxon>
        <taxon>Arachnia</taxon>
    </lineage>
</organism>
<protein>
    <submittedName>
        <fullName evidence="2">Type II toxin-antitoxin system death-on-curing family toxin</fullName>
    </submittedName>
</protein>
<reference evidence="2 3" key="1">
    <citation type="submission" date="2018-11" db="EMBL/GenBank/DDBJ databases">
        <title>Genomes From Bacteria Associated with the Canine Oral Cavity: a Test Case for Automated Genome-Based Taxonomic Assignment.</title>
        <authorList>
            <person name="Coil D.A."/>
            <person name="Jospin G."/>
            <person name="Darling A.E."/>
            <person name="Wallis C."/>
            <person name="Davis I.J."/>
            <person name="Harris S."/>
            <person name="Eisen J.A."/>
            <person name="Holcombe L.J."/>
            <person name="O'Flynn C."/>
        </authorList>
    </citation>
    <scope>NUCLEOTIDE SEQUENCE [LARGE SCALE GENOMIC DNA]</scope>
    <source>
        <strain evidence="2 3">OH2822_COT-296</strain>
    </source>
</reference>
<comment type="caution">
    <text evidence="2">The sequence shown here is derived from an EMBL/GenBank/DDBJ whole genome shotgun (WGS) entry which is preliminary data.</text>
</comment>
<dbReference type="OrthoDB" id="9802752at2"/>
<evidence type="ECO:0000259" key="1">
    <source>
        <dbReference type="PROSITE" id="PS51459"/>
    </source>
</evidence>
<dbReference type="PANTHER" id="PTHR39426:SF1">
    <property type="entry name" value="HOMOLOGY TO DEATH-ON-CURING PROTEIN OF PHAGE P1"/>
    <property type="match status" value="1"/>
</dbReference>
<dbReference type="PROSITE" id="PS51459">
    <property type="entry name" value="FIDO"/>
    <property type="match status" value="1"/>
</dbReference>
<dbReference type="PANTHER" id="PTHR39426">
    <property type="entry name" value="HOMOLOGY TO DEATH-ON-CURING PROTEIN OF PHAGE P1"/>
    <property type="match status" value="1"/>
</dbReference>
<dbReference type="InterPro" id="IPR006440">
    <property type="entry name" value="Doc"/>
</dbReference>
<proteinExistence type="predicted"/>
<accession>A0A3P1WRW0</accession>
<dbReference type="GO" id="GO:0016301">
    <property type="term" value="F:kinase activity"/>
    <property type="evidence" value="ECO:0007669"/>
    <property type="project" value="InterPro"/>
</dbReference>
<name>A0A3P1WRW0_9ACTN</name>
<dbReference type="EMBL" id="RQYT01000032">
    <property type="protein sequence ID" value="RRD48706.1"/>
    <property type="molecule type" value="Genomic_DNA"/>
</dbReference>
<dbReference type="InterPro" id="IPR003812">
    <property type="entry name" value="Fido"/>
</dbReference>
<gene>
    <name evidence="2" type="ORF">EII35_11645</name>
</gene>
<feature type="domain" description="Fido" evidence="1">
    <location>
        <begin position="1"/>
        <end position="118"/>
    </location>
</feature>